<gene>
    <name evidence="8" type="ORF">MACH08_12090</name>
</gene>
<dbReference type="Pfam" id="PF10035">
    <property type="entry name" value="DUF2179"/>
    <property type="match status" value="1"/>
</dbReference>
<dbReference type="InterPro" id="IPR019264">
    <property type="entry name" value="DUF2179"/>
</dbReference>
<protein>
    <submittedName>
        <fullName evidence="8">Membrane protein</fullName>
    </submittedName>
</protein>
<evidence type="ECO:0000256" key="5">
    <source>
        <dbReference type="ARBA" id="ARBA00023136"/>
    </source>
</evidence>
<dbReference type="PIRSF" id="PIRSF006483">
    <property type="entry name" value="Membrane_protein_YitT"/>
    <property type="match status" value="1"/>
</dbReference>
<dbReference type="RefSeq" id="WP_317957858.1">
    <property type="nucleotide sequence ID" value="NZ_BSKO01000001.1"/>
</dbReference>
<dbReference type="PANTHER" id="PTHR33545">
    <property type="entry name" value="UPF0750 MEMBRANE PROTEIN YITT-RELATED"/>
    <property type="match status" value="1"/>
</dbReference>
<organism evidence="8 9">
    <name type="scientific">Oceanobacillus kimchii</name>
    <dbReference type="NCBI Taxonomy" id="746691"/>
    <lineage>
        <taxon>Bacteria</taxon>
        <taxon>Bacillati</taxon>
        <taxon>Bacillota</taxon>
        <taxon>Bacilli</taxon>
        <taxon>Bacillales</taxon>
        <taxon>Bacillaceae</taxon>
        <taxon>Oceanobacillus</taxon>
    </lineage>
</organism>
<sequence length="282" mass="30964">MKHFLKDFIFIIIGALFYALAVNMLIIPNNFADGGLTGMSILLHYVFGWSTGIVNFILAAIILTVGFTVLPKRNIILTAITATLISLFLFITENNIEPLADPLVSAIFAGFFSGIGAGLIFRTGSSMGGTSVIARMFHHNLGWNLTRTNFVLDAAVVLAGLFFIGTLNTMYTIILLFIGKKATDLVIEGLDPRKAVSVISTHATEITDVVITNLDTSATVFKGYGGYMKQDADMSYIIISKYQLMKLKRLIYSVDEKAFVVIHDVRDVTGGSFAWEKKRGRK</sequence>
<feature type="transmembrane region" description="Helical" evidence="6">
    <location>
        <begin position="47"/>
        <end position="67"/>
    </location>
</feature>
<evidence type="ECO:0000256" key="1">
    <source>
        <dbReference type="ARBA" id="ARBA00004651"/>
    </source>
</evidence>
<keyword evidence="2" id="KW-1003">Cell membrane</keyword>
<feature type="transmembrane region" description="Helical" evidence="6">
    <location>
        <begin position="7"/>
        <end position="27"/>
    </location>
</feature>
<dbReference type="InterPro" id="IPR003740">
    <property type="entry name" value="YitT"/>
</dbReference>
<accession>A0ABQ5TJW0</accession>
<feature type="transmembrane region" description="Helical" evidence="6">
    <location>
        <begin position="74"/>
        <end position="91"/>
    </location>
</feature>
<feature type="domain" description="DUF2179" evidence="7">
    <location>
        <begin position="217"/>
        <end position="270"/>
    </location>
</feature>
<evidence type="ECO:0000259" key="7">
    <source>
        <dbReference type="Pfam" id="PF10035"/>
    </source>
</evidence>
<dbReference type="PANTHER" id="PTHR33545:SF4">
    <property type="entry name" value="UPF0750 MEMBRANE PROTEIN YXKD"/>
    <property type="match status" value="1"/>
</dbReference>
<dbReference type="Gene3D" id="3.30.70.120">
    <property type="match status" value="1"/>
</dbReference>
<dbReference type="Proteomes" id="UP001275436">
    <property type="component" value="Unassembled WGS sequence"/>
</dbReference>
<name>A0ABQ5TJW0_9BACI</name>
<comment type="subcellular location">
    <subcellularLocation>
        <location evidence="1">Cell membrane</location>
        <topology evidence="1">Multi-pass membrane protein</topology>
    </subcellularLocation>
</comment>
<evidence type="ECO:0000256" key="4">
    <source>
        <dbReference type="ARBA" id="ARBA00022989"/>
    </source>
</evidence>
<proteinExistence type="predicted"/>
<feature type="transmembrane region" description="Helical" evidence="6">
    <location>
        <begin position="103"/>
        <end position="121"/>
    </location>
</feature>
<evidence type="ECO:0000256" key="6">
    <source>
        <dbReference type="SAM" id="Phobius"/>
    </source>
</evidence>
<keyword evidence="5 6" id="KW-0472">Membrane</keyword>
<keyword evidence="4 6" id="KW-1133">Transmembrane helix</keyword>
<evidence type="ECO:0000313" key="9">
    <source>
        <dbReference type="Proteomes" id="UP001275436"/>
    </source>
</evidence>
<feature type="transmembrane region" description="Helical" evidence="6">
    <location>
        <begin position="150"/>
        <end position="178"/>
    </location>
</feature>
<evidence type="ECO:0000313" key="8">
    <source>
        <dbReference type="EMBL" id="GLO65425.1"/>
    </source>
</evidence>
<reference evidence="8 9" key="1">
    <citation type="submission" date="2023-02" db="EMBL/GenBank/DDBJ databases">
        <title>Oceanobacillus kimchii IFOP_LL358 isolated form Alexandrium catenella lab strain.</title>
        <authorList>
            <person name="Gajardo G."/>
            <person name="Ueki S."/>
            <person name="Maruyama F."/>
        </authorList>
    </citation>
    <scope>NUCLEOTIDE SEQUENCE [LARGE SCALE GENOMIC DNA]</scope>
    <source>
        <strain evidence="8 9">IFOP_LL358</strain>
    </source>
</reference>
<evidence type="ECO:0000256" key="3">
    <source>
        <dbReference type="ARBA" id="ARBA00022692"/>
    </source>
</evidence>
<evidence type="ECO:0000256" key="2">
    <source>
        <dbReference type="ARBA" id="ARBA00022475"/>
    </source>
</evidence>
<dbReference type="InterPro" id="IPR051461">
    <property type="entry name" value="UPF0750_membrane"/>
</dbReference>
<keyword evidence="9" id="KW-1185">Reference proteome</keyword>
<comment type="caution">
    <text evidence="8">The sequence shown here is derived from an EMBL/GenBank/DDBJ whole genome shotgun (WGS) entry which is preliminary data.</text>
</comment>
<dbReference type="EMBL" id="BSKO01000001">
    <property type="protein sequence ID" value="GLO65425.1"/>
    <property type="molecule type" value="Genomic_DNA"/>
</dbReference>
<keyword evidence="3 6" id="KW-0812">Transmembrane</keyword>
<dbReference type="CDD" id="cd16380">
    <property type="entry name" value="YitT_C"/>
    <property type="match status" value="1"/>
</dbReference>
<dbReference type="Pfam" id="PF02588">
    <property type="entry name" value="YitT_membrane"/>
    <property type="match status" value="1"/>
</dbReference>
<dbReference type="InterPro" id="IPR015867">
    <property type="entry name" value="N-reg_PII/ATP_PRibTrfase_C"/>
</dbReference>